<gene>
    <name evidence="4" type="ORF">ERJ67_10245</name>
</gene>
<dbReference type="Gene3D" id="1.20.1270.10">
    <property type="match status" value="1"/>
</dbReference>
<keyword evidence="2" id="KW-0067">ATP-binding</keyword>
<dbReference type="InterPro" id="IPR029048">
    <property type="entry name" value="HSP70_C_sf"/>
</dbReference>
<sequence length="49" mass="5694">ADKQKRERIDLENQAETLIYQADKQLEELDDKVKAEDKATIEGFTNTLK</sequence>
<feature type="non-terminal residue" evidence="4">
    <location>
        <position position="49"/>
    </location>
</feature>
<keyword evidence="3" id="KW-0143">Chaperone</keyword>
<evidence type="ECO:0000313" key="5">
    <source>
        <dbReference type="Proteomes" id="UP000317990"/>
    </source>
</evidence>
<dbReference type="SUPFAM" id="SSF100934">
    <property type="entry name" value="Heat shock protein 70kD (HSP70), C-terminal subdomain"/>
    <property type="match status" value="1"/>
</dbReference>
<dbReference type="Proteomes" id="UP000317990">
    <property type="component" value="Unassembled WGS sequence"/>
</dbReference>
<reference evidence="4 5" key="1">
    <citation type="journal article" date="2019" name="mSystems">
        <title>Life at home and on the roam: Genomic adaptions reflect the dual lifestyle of an intracellular, facultative symbiont.</title>
        <authorList>
            <person name="Burgsdorf I."/>
        </authorList>
    </citation>
    <scope>NUCLEOTIDE SEQUENCE [LARGE SCALE GENOMIC DNA]</scope>
    <source>
        <strain evidence="4">277cV</strain>
    </source>
</reference>
<dbReference type="InterPro" id="IPR013126">
    <property type="entry name" value="Hsp_70_fam"/>
</dbReference>
<feature type="non-terminal residue" evidence="4">
    <location>
        <position position="1"/>
    </location>
</feature>
<evidence type="ECO:0000256" key="1">
    <source>
        <dbReference type="ARBA" id="ARBA00022741"/>
    </source>
</evidence>
<dbReference type="GO" id="GO:0140662">
    <property type="term" value="F:ATP-dependent protein folding chaperone"/>
    <property type="evidence" value="ECO:0007669"/>
    <property type="project" value="InterPro"/>
</dbReference>
<evidence type="ECO:0000256" key="2">
    <source>
        <dbReference type="ARBA" id="ARBA00022840"/>
    </source>
</evidence>
<proteinExistence type="predicted"/>
<name>A0A524RL11_9CHRO</name>
<dbReference type="GO" id="GO:0005524">
    <property type="term" value="F:ATP binding"/>
    <property type="evidence" value="ECO:0007669"/>
    <property type="project" value="UniProtKB-KW"/>
</dbReference>
<evidence type="ECO:0000313" key="4">
    <source>
        <dbReference type="EMBL" id="TGG90562.1"/>
    </source>
</evidence>
<protein>
    <submittedName>
        <fullName evidence="4">Uncharacterized protein</fullName>
    </submittedName>
</protein>
<organism evidence="4 5">
    <name type="scientific">Aphanocapsa feldmannii 277cV</name>
    <dbReference type="NCBI Taxonomy" id="2507553"/>
    <lineage>
        <taxon>Bacteria</taxon>
        <taxon>Bacillati</taxon>
        <taxon>Cyanobacteriota</taxon>
        <taxon>Cyanophyceae</taxon>
        <taxon>Oscillatoriophycideae</taxon>
        <taxon>Chroococcales</taxon>
        <taxon>Microcystaceae</taxon>
        <taxon>Aphanocapsa</taxon>
    </lineage>
</organism>
<comment type="caution">
    <text evidence="4">The sequence shown here is derived from an EMBL/GenBank/DDBJ whole genome shotgun (WGS) entry which is preliminary data.</text>
</comment>
<dbReference type="AlphaFoldDB" id="A0A524RL11"/>
<keyword evidence="1" id="KW-0547">Nucleotide-binding</keyword>
<dbReference type="EMBL" id="SRMO01000087">
    <property type="protein sequence ID" value="TGG90562.1"/>
    <property type="molecule type" value="Genomic_DNA"/>
</dbReference>
<accession>A0A524RL11</accession>
<evidence type="ECO:0000256" key="3">
    <source>
        <dbReference type="ARBA" id="ARBA00023186"/>
    </source>
</evidence>
<dbReference type="Pfam" id="PF00012">
    <property type="entry name" value="HSP70"/>
    <property type="match status" value="1"/>
</dbReference>